<gene>
    <name evidence="2" type="ORF">FNH13_14060</name>
</gene>
<evidence type="ECO:0000256" key="1">
    <source>
        <dbReference type="SAM" id="Phobius"/>
    </source>
</evidence>
<feature type="transmembrane region" description="Helical" evidence="1">
    <location>
        <begin position="189"/>
        <end position="215"/>
    </location>
</feature>
<evidence type="ECO:0000313" key="3">
    <source>
        <dbReference type="Proteomes" id="UP000315395"/>
    </source>
</evidence>
<keyword evidence="3" id="KW-1185">Reference proteome</keyword>
<feature type="transmembrane region" description="Helical" evidence="1">
    <location>
        <begin position="99"/>
        <end position="120"/>
    </location>
</feature>
<evidence type="ECO:0008006" key="4">
    <source>
        <dbReference type="Google" id="ProtNLM"/>
    </source>
</evidence>
<proteinExistence type="predicted"/>
<name>A0A516GCQ6_9MICO</name>
<feature type="transmembrane region" description="Helical" evidence="1">
    <location>
        <begin position="235"/>
        <end position="253"/>
    </location>
</feature>
<organism evidence="2 3">
    <name type="scientific">Ornithinimicrobium ciconiae</name>
    <dbReference type="NCBI Taxonomy" id="2594265"/>
    <lineage>
        <taxon>Bacteria</taxon>
        <taxon>Bacillati</taxon>
        <taxon>Actinomycetota</taxon>
        <taxon>Actinomycetes</taxon>
        <taxon>Micrococcales</taxon>
        <taxon>Ornithinimicrobiaceae</taxon>
        <taxon>Ornithinimicrobium</taxon>
    </lineage>
</organism>
<feature type="transmembrane region" description="Helical" evidence="1">
    <location>
        <begin position="337"/>
        <end position="358"/>
    </location>
</feature>
<reference evidence="2 3" key="1">
    <citation type="submission" date="2019-07" db="EMBL/GenBank/DDBJ databases">
        <title>complete genome sequencing of Ornithinimicrobium sp. H23M54.</title>
        <authorList>
            <person name="Bae J.-W."/>
            <person name="Lee S.-Y."/>
        </authorList>
    </citation>
    <scope>NUCLEOTIDE SEQUENCE [LARGE SCALE GENOMIC DNA]</scope>
    <source>
        <strain evidence="2 3">H23M54</strain>
    </source>
</reference>
<keyword evidence="1" id="KW-0812">Transmembrane</keyword>
<keyword evidence="1" id="KW-1133">Transmembrane helix</keyword>
<feature type="transmembrane region" description="Helical" evidence="1">
    <location>
        <begin position="132"/>
        <end position="150"/>
    </location>
</feature>
<feature type="transmembrane region" description="Helical" evidence="1">
    <location>
        <begin position="410"/>
        <end position="428"/>
    </location>
</feature>
<feature type="transmembrane region" description="Helical" evidence="1">
    <location>
        <begin position="311"/>
        <end position="330"/>
    </location>
</feature>
<dbReference type="KEGG" id="orz:FNH13_14060"/>
<dbReference type="EMBL" id="CP041616">
    <property type="protein sequence ID" value="QDO89316.1"/>
    <property type="molecule type" value="Genomic_DNA"/>
</dbReference>
<feature type="transmembrane region" description="Helical" evidence="1">
    <location>
        <begin position="29"/>
        <end position="47"/>
    </location>
</feature>
<sequence>MTTAEAPSTDVSDSGPEAEQTPWLLRDPIRTGFLAIVALMVAVRFNILRDSHFVTDDFMLQSRAVEHELGWDYLTRVHTGHFEPIGFGFMWLLTKVAPWNWDVAMLAMLVAQVLVAILVWRMLTELFGRRGLILIPFALYCLTPLTIPAFTWLSAAIIWLPLTAALAGGIANHVVYLRSGKWEDAVWAIFWYCFGLASFEKIVIYVPFIAVLSLAVSPTLRITLRDILGLLRRTWLVWAGYAAASVVYLVIYLDGSSRAEASTDVIAPSVDQLGDFVYMSLFRTMIPGALGGPWDWFPVSYAGAMVDSPRFFDWACWIVFGAIVVLSLLTRRRIGRAWFALLVYVGGSITALAVGRVALSGPAAALETRYLADAIVPLIVVVGMCLMPLDDEEDAWLPNARRWLAAVPRSTLVWVSGVACTVWLALALHSANGYAEFAAGNPHKDFVETTRQSLAALPEGSQVYNTKVPNGVMDGLFDEWISVHSFVAPVAAEQQRSDMASREVFTQPLLLAPDGTFQAMRVDGIASPEPFEGLCGWQSEGGRVAVPLTDTAFEWDWAVRIGYLAGSDTQGTVRLGSASQEVELHEGLGELTVHLVGGGSEVVIDGLDPTVNVCVGDAQVGSPVPAPPQE</sequence>
<evidence type="ECO:0000313" key="2">
    <source>
        <dbReference type="EMBL" id="QDO89316.1"/>
    </source>
</evidence>
<feature type="transmembrane region" description="Helical" evidence="1">
    <location>
        <begin position="370"/>
        <end position="389"/>
    </location>
</feature>
<dbReference type="RefSeq" id="WP_143784003.1">
    <property type="nucleotide sequence ID" value="NZ_CP041616.1"/>
</dbReference>
<protein>
    <recommendedName>
        <fullName evidence="4">DUF2079 domain-containing protein</fullName>
    </recommendedName>
</protein>
<feature type="transmembrane region" description="Helical" evidence="1">
    <location>
        <begin position="273"/>
        <end position="291"/>
    </location>
</feature>
<dbReference type="AlphaFoldDB" id="A0A516GCQ6"/>
<keyword evidence="1" id="KW-0472">Membrane</keyword>
<accession>A0A516GCQ6</accession>
<feature type="transmembrane region" description="Helical" evidence="1">
    <location>
        <begin position="156"/>
        <end position="177"/>
    </location>
</feature>
<dbReference type="OrthoDB" id="3778510at2"/>
<dbReference type="Proteomes" id="UP000315395">
    <property type="component" value="Chromosome"/>
</dbReference>